<organism evidence="1 2">
    <name type="scientific">Vibrio lentus</name>
    <dbReference type="NCBI Taxonomy" id="136468"/>
    <lineage>
        <taxon>Bacteria</taxon>
        <taxon>Pseudomonadati</taxon>
        <taxon>Pseudomonadota</taxon>
        <taxon>Gammaproteobacteria</taxon>
        <taxon>Vibrionales</taxon>
        <taxon>Vibrionaceae</taxon>
        <taxon>Vibrio</taxon>
    </lineage>
</organism>
<dbReference type="RefSeq" id="WP_102578553.1">
    <property type="nucleotide sequence ID" value="NZ_MCYL01000012.1"/>
</dbReference>
<dbReference type="AlphaFoldDB" id="A0A2N7II60"/>
<accession>A0A2N7II60</accession>
<proteinExistence type="predicted"/>
<evidence type="ECO:0000313" key="2">
    <source>
        <dbReference type="Proteomes" id="UP000235746"/>
    </source>
</evidence>
<comment type="caution">
    <text evidence="1">The sequence shown here is derived from an EMBL/GenBank/DDBJ whole genome shotgun (WGS) entry which is preliminary data.</text>
</comment>
<protein>
    <submittedName>
        <fullName evidence="1">Uncharacterized protein</fullName>
    </submittedName>
</protein>
<dbReference type="Proteomes" id="UP000235746">
    <property type="component" value="Unassembled WGS sequence"/>
</dbReference>
<evidence type="ECO:0000313" key="1">
    <source>
        <dbReference type="EMBL" id="PML57232.1"/>
    </source>
</evidence>
<reference evidence="2" key="1">
    <citation type="submission" date="2016-07" db="EMBL/GenBank/DDBJ databases">
        <title>Nontailed viruses are major unrecognized killers of bacteria in the ocean.</title>
        <authorList>
            <person name="Kauffman K."/>
            <person name="Hussain F."/>
            <person name="Yang J."/>
            <person name="Arevalo P."/>
            <person name="Brown J."/>
            <person name="Cutler M."/>
            <person name="Kelly L."/>
            <person name="Polz M.F."/>
        </authorList>
    </citation>
    <scope>NUCLEOTIDE SEQUENCE [LARGE SCALE GENOMIC DNA]</scope>
    <source>
        <strain evidence="2">10N.261.51.B8</strain>
    </source>
</reference>
<dbReference type="EMBL" id="MCYL01000012">
    <property type="protein sequence ID" value="PML57232.1"/>
    <property type="molecule type" value="Genomic_DNA"/>
</dbReference>
<name>A0A2N7II60_9VIBR</name>
<sequence length="165" mass="19445">MCYECDNRTEGTCFLQFSKKIDLAINMSYVEDYRPFQGNRAYLTLSKKTQLLDVSYHTRRPHDSDLLSFPVHDKEHLRDIVFQIIKLGYRSLYWTNSEEVEEECPLPPPGLERLNYYLASMSYWDGKCCTYRYLRSEIDSLMERGKISPDFSTTRLLAEIPIAND</sequence>
<gene>
    <name evidence="1" type="ORF">BCT74_20580</name>
</gene>